<protein>
    <submittedName>
        <fullName evidence="2">Uncharacterized protein</fullName>
    </submittedName>
</protein>
<dbReference type="Proteomes" id="UP000799770">
    <property type="component" value="Unassembled WGS sequence"/>
</dbReference>
<name>A0A6A5YH88_9PLEO</name>
<evidence type="ECO:0000313" key="2">
    <source>
        <dbReference type="EMBL" id="KAF2106310.1"/>
    </source>
</evidence>
<dbReference type="AlphaFoldDB" id="A0A6A5YH88"/>
<feature type="compositionally biased region" description="Low complexity" evidence="1">
    <location>
        <begin position="1"/>
        <end position="11"/>
    </location>
</feature>
<evidence type="ECO:0000313" key="3">
    <source>
        <dbReference type="Proteomes" id="UP000799770"/>
    </source>
</evidence>
<proteinExistence type="predicted"/>
<evidence type="ECO:0000256" key="1">
    <source>
        <dbReference type="SAM" id="MobiDB-lite"/>
    </source>
</evidence>
<organism evidence="2 3">
    <name type="scientific">Lophiotrema nucula</name>
    <dbReference type="NCBI Taxonomy" id="690887"/>
    <lineage>
        <taxon>Eukaryota</taxon>
        <taxon>Fungi</taxon>
        <taxon>Dikarya</taxon>
        <taxon>Ascomycota</taxon>
        <taxon>Pezizomycotina</taxon>
        <taxon>Dothideomycetes</taxon>
        <taxon>Pleosporomycetidae</taxon>
        <taxon>Pleosporales</taxon>
        <taxon>Lophiotremataceae</taxon>
        <taxon>Lophiotrema</taxon>
    </lineage>
</organism>
<feature type="region of interest" description="Disordered" evidence="1">
    <location>
        <begin position="1"/>
        <end position="20"/>
    </location>
</feature>
<reference evidence="2" key="1">
    <citation type="journal article" date="2020" name="Stud. Mycol.">
        <title>101 Dothideomycetes genomes: a test case for predicting lifestyles and emergence of pathogens.</title>
        <authorList>
            <person name="Haridas S."/>
            <person name="Albert R."/>
            <person name="Binder M."/>
            <person name="Bloem J."/>
            <person name="Labutti K."/>
            <person name="Salamov A."/>
            <person name="Andreopoulos B."/>
            <person name="Baker S."/>
            <person name="Barry K."/>
            <person name="Bills G."/>
            <person name="Bluhm B."/>
            <person name="Cannon C."/>
            <person name="Castanera R."/>
            <person name="Culley D."/>
            <person name="Daum C."/>
            <person name="Ezra D."/>
            <person name="Gonzalez J."/>
            <person name="Henrissat B."/>
            <person name="Kuo A."/>
            <person name="Liang C."/>
            <person name="Lipzen A."/>
            <person name="Lutzoni F."/>
            <person name="Magnuson J."/>
            <person name="Mondo S."/>
            <person name="Nolan M."/>
            <person name="Ohm R."/>
            <person name="Pangilinan J."/>
            <person name="Park H.-J."/>
            <person name="Ramirez L."/>
            <person name="Alfaro M."/>
            <person name="Sun H."/>
            <person name="Tritt A."/>
            <person name="Yoshinaga Y."/>
            <person name="Zwiers L.-H."/>
            <person name="Turgeon B."/>
            <person name="Goodwin S."/>
            <person name="Spatafora J."/>
            <person name="Crous P."/>
            <person name="Grigoriev I."/>
        </authorList>
    </citation>
    <scope>NUCLEOTIDE SEQUENCE</scope>
    <source>
        <strain evidence="2">CBS 627.86</strain>
    </source>
</reference>
<gene>
    <name evidence="2" type="ORF">BDV96DRAFT_654868</name>
</gene>
<sequence>MAAPLAPSPSHSHSHDNNLNTETIHNTRRSLLEWIQLSVPNQRSTTLLPSLPTDTLCWGLKWLRNYISHLVEQDDKLYPEFLDLVPEAEWAARGFAYAGWHWGPPPEETVEKLTKEELLGFLWADVGVYDEVLRNVNFWRREIKRLKRERVAQRMDLKGPVFDGRAKEMRD</sequence>
<keyword evidence="3" id="KW-1185">Reference proteome</keyword>
<accession>A0A6A5YH88</accession>
<dbReference type="EMBL" id="ML977364">
    <property type="protein sequence ID" value="KAF2106310.1"/>
    <property type="molecule type" value="Genomic_DNA"/>
</dbReference>